<dbReference type="GO" id="GO:0046983">
    <property type="term" value="F:protein dimerization activity"/>
    <property type="evidence" value="ECO:0007669"/>
    <property type="project" value="InterPro"/>
</dbReference>
<evidence type="ECO:0000256" key="1">
    <source>
        <dbReference type="ARBA" id="ARBA00004123"/>
    </source>
</evidence>
<dbReference type="Gene3D" id="6.20.210.20">
    <property type="entry name" value="THAP domain"/>
    <property type="match status" value="1"/>
</dbReference>
<keyword evidence="8 11" id="KW-0804">Transcription</keyword>
<dbReference type="Bgee" id="ENSGACG00000011966">
    <property type="expression patterns" value="Expressed in embryo and 13 other cell types or tissues"/>
</dbReference>
<dbReference type="InterPro" id="IPR006612">
    <property type="entry name" value="THAP_Znf"/>
</dbReference>
<feature type="domain" description="THAP-type" evidence="13">
    <location>
        <begin position="1"/>
        <end position="83"/>
    </location>
</feature>
<dbReference type="PROSITE" id="PS50950">
    <property type="entry name" value="ZF_THAP"/>
    <property type="match status" value="1"/>
</dbReference>
<dbReference type="GO" id="GO:0000978">
    <property type="term" value="F:RNA polymerase II cis-regulatory region sequence-specific DNA binding"/>
    <property type="evidence" value="ECO:0007669"/>
    <property type="project" value="InterPro"/>
</dbReference>
<keyword evidence="6 11" id="KW-0805">Transcription regulation</keyword>
<dbReference type="GO" id="GO:0090575">
    <property type="term" value="C:RNA polymerase II transcription regulator complex"/>
    <property type="evidence" value="ECO:0007669"/>
    <property type="project" value="TreeGrafter"/>
</dbReference>
<dbReference type="OMA" id="SANRIKW"/>
<feature type="region of interest" description="Disordered" evidence="12">
    <location>
        <begin position="89"/>
        <end position="169"/>
    </location>
</feature>
<feature type="compositionally biased region" description="Acidic residues" evidence="12">
    <location>
        <begin position="116"/>
        <end position="129"/>
    </location>
</feature>
<keyword evidence="7 10" id="KW-0238">DNA-binding</keyword>
<keyword evidence="15" id="KW-1185">Reference proteome</keyword>
<dbReference type="InterPro" id="IPR036390">
    <property type="entry name" value="WH_DNA-bd_sf"/>
</dbReference>
<comment type="subcellular location">
    <subcellularLocation>
        <location evidence="1 11">Nucleus</location>
    </subcellularLocation>
</comment>
<dbReference type="Pfam" id="PF02319">
    <property type="entry name" value="WHD_E2F_TDP"/>
    <property type="match status" value="1"/>
</dbReference>
<dbReference type="Gene3D" id="1.10.10.10">
    <property type="entry name" value="Winged helix-like DNA-binding domain superfamily/Winged helix DNA-binding domain"/>
    <property type="match status" value="1"/>
</dbReference>
<dbReference type="GO" id="GO:0000981">
    <property type="term" value="F:DNA-binding transcription factor activity, RNA polymerase II-specific"/>
    <property type="evidence" value="ECO:0007669"/>
    <property type="project" value="TreeGrafter"/>
</dbReference>
<keyword evidence="5" id="KW-0862">Zinc</keyword>
<dbReference type="PANTHER" id="PTHR12081:SF19">
    <property type="entry name" value="TRANSCRIPTION FACTOR E2F6"/>
    <property type="match status" value="1"/>
</dbReference>
<dbReference type="FunFam" id="1.10.10.10:FF:000458">
    <property type="entry name" value="E2F-like (Mammalian transcription factor)"/>
    <property type="match status" value="1"/>
</dbReference>
<comment type="similarity">
    <text evidence="2 11">Belongs to the E2F/DP family.</text>
</comment>
<dbReference type="InterPro" id="IPR038441">
    <property type="entry name" value="THAP_Znf_sf"/>
</dbReference>
<organism evidence="14 15">
    <name type="scientific">Gasterosteus aculeatus aculeatus</name>
    <name type="common">three-spined stickleback</name>
    <dbReference type="NCBI Taxonomy" id="481459"/>
    <lineage>
        <taxon>Eukaryota</taxon>
        <taxon>Metazoa</taxon>
        <taxon>Chordata</taxon>
        <taxon>Craniata</taxon>
        <taxon>Vertebrata</taxon>
        <taxon>Euteleostomi</taxon>
        <taxon>Actinopterygii</taxon>
        <taxon>Neopterygii</taxon>
        <taxon>Teleostei</taxon>
        <taxon>Neoteleostei</taxon>
        <taxon>Acanthomorphata</taxon>
        <taxon>Eupercaria</taxon>
        <taxon>Perciformes</taxon>
        <taxon>Cottioidei</taxon>
        <taxon>Gasterosteales</taxon>
        <taxon>Gasterosteidae</taxon>
        <taxon>Gasterosteus</taxon>
    </lineage>
</organism>
<protein>
    <recommendedName>
        <fullName evidence="13">THAP-type domain-containing protein</fullName>
    </recommendedName>
</protein>
<dbReference type="Pfam" id="PF16421">
    <property type="entry name" value="E2F_CC-MB"/>
    <property type="match status" value="1"/>
</dbReference>
<evidence type="ECO:0000256" key="2">
    <source>
        <dbReference type="ARBA" id="ARBA00010940"/>
    </source>
</evidence>
<evidence type="ECO:0000259" key="13">
    <source>
        <dbReference type="PROSITE" id="PS50950"/>
    </source>
</evidence>
<evidence type="ECO:0000256" key="10">
    <source>
        <dbReference type="PROSITE-ProRule" id="PRU00309"/>
    </source>
</evidence>
<dbReference type="InterPro" id="IPR015633">
    <property type="entry name" value="E2F"/>
</dbReference>
<evidence type="ECO:0000256" key="11">
    <source>
        <dbReference type="RuleBase" id="RU003796"/>
    </source>
</evidence>
<accession>G3PE09</accession>
<dbReference type="SMART" id="SM00980">
    <property type="entry name" value="THAP"/>
    <property type="match status" value="1"/>
</dbReference>
<dbReference type="Gene3D" id="6.10.250.540">
    <property type="match status" value="1"/>
</dbReference>
<dbReference type="GeneTree" id="ENSGT00940000155734"/>
<dbReference type="InterPro" id="IPR036388">
    <property type="entry name" value="WH-like_DNA-bd_sf"/>
</dbReference>
<dbReference type="SUPFAM" id="SSF144074">
    <property type="entry name" value="E2F-DP heterodimerization region"/>
    <property type="match status" value="1"/>
</dbReference>
<evidence type="ECO:0000256" key="3">
    <source>
        <dbReference type="ARBA" id="ARBA00022723"/>
    </source>
</evidence>
<dbReference type="SUPFAM" id="SSF57716">
    <property type="entry name" value="Glucocorticoid receptor-like (DNA-binding domain)"/>
    <property type="match status" value="1"/>
</dbReference>
<keyword evidence="9 11" id="KW-0539">Nucleus</keyword>
<reference evidence="14" key="2">
    <citation type="submission" date="2025-08" db="UniProtKB">
        <authorList>
            <consortium name="Ensembl"/>
        </authorList>
    </citation>
    <scope>IDENTIFICATION</scope>
</reference>
<evidence type="ECO:0000256" key="12">
    <source>
        <dbReference type="SAM" id="MobiDB-lite"/>
    </source>
</evidence>
<dbReference type="KEGG" id="gat:120808263"/>
<evidence type="ECO:0000256" key="9">
    <source>
        <dbReference type="ARBA" id="ARBA00023242"/>
    </source>
</evidence>
<reference evidence="14" key="3">
    <citation type="submission" date="2025-09" db="UniProtKB">
        <authorList>
            <consortium name="Ensembl"/>
        </authorList>
    </citation>
    <scope>IDENTIFICATION</scope>
</reference>
<evidence type="ECO:0000256" key="7">
    <source>
        <dbReference type="ARBA" id="ARBA00023125"/>
    </source>
</evidence>
<dbReference type="Proteomes" id="UP000007635">
    <property type="component" value="Chromosome XVIII"/>
</dbReference>
<dbReference type="InterPro" id="IPR003316">
    <property type="entry name" value="E2F_WHTH_DNA-bd_dom"/>
</dbReference>
<dbReference type="FunCoup" id="G3PE09">
    <property type="interactions" value="312"/>
</dbReference>
<dbReference type="RefSeq" id="XP_040016961.1">
    <property type="nucleotide sequence ID" value="XM_040161027.1"/>
</dbReference>
<reference evidence="14 15" key="1">
    <citation type="journal article" date="2021" name="G3 (Bethesda)">
        <title>Improved contiguity of the threespine stickleback genome using long-read sequencing.</title>
        <authorList>
            <person name="Nath S."/>
            <person name="Shaw D.E."/>
            <person name="White M.A."/>
        </authorList>
    </citation>
    <scope>NUCLEOTIDE SEQUENCE [LARGE SCALE GENOMIC DNA]</scope>
    <source>
        <strain evidence="14 15">Lake Benthic</strain>
    </source>
</reference>
<dbReference type="SMART" id="SM01372">
    <property type="entry name" value="E2F_TDP"/>
    <property type="match status" value="1"/>
</dbReference>
<evidence type="ECO:0000256" key="5">
    <source>
        <dbReference type="ARBA" id="ARBA00022833"/>
    </source>
</evidence>
<evidence type="ECO:0000256" key="8">
    <source>
        <dbReference type="ARBA" id="ARBA00023163"/>
    </source>
</evidence>
<dbReference type="Pfam" id="PF05485">
    <property type="entry name" value="THAP"/>
    <property type="match status" value="1"/>
</dbReference>
<name>G3PE09_GASAC</name>
<dbReference type="GeneID" id="120808263"/>
<dbReference type="InterPro" id="IPR037241">
    <property type="entry name" value="E2F-DP_heterodim"/>
</dbReference>
<proteinExistence type="inferred from homology"/>
<dbReference type="SUPFAM" id="SSF46785">
    <property type="entry name" value="Winged helix' DNA-binding domain"/>
    <property type="match status" value="1"/>
</dbReference>
<dbReference type="PANTHER" id="PTHR12081">
    <property type="entry name" value="TRANSCRIPTION FACTOR E2F"/>
    <property type="match status" value="1"/>
</dbReference>
<evidence type="ECO:0000256" key="4">
    <source>
        <dbReference type="ARBA" id="ARBA00022771"/>
    </source>
</evidence>
<sequence length="397" mass="43834">MVKCVVSGCQSRVTSVNRGISNRTQKRFFSFPGDTARVKVWLAALRETDKQDSTEQHWICEDHFLPEDISSAGINSDAIPIMPPCLDGPMGLISPWGPQSSEDEEEDRWAPGGGYDDADDDDDDDDCDEGGVAAPVIAEPPLQWQPETLRPSVSPPECQNPADKPTSGAATAGVNVFEKKIQSKRIDVSLWMLTQRFLELLLASPDGSVDLRHVTAVLQTRRRRVYDITNVLEGISLIKKKSANKFKWIGSCQISSFLKIHQQKFQRELDNLKLVEDTLDTLIKSCAQQLFDMTDDEQNAEAAYVTYEDVGRLAAFREQTVLVVKAPEETKLEVPPPKEDNIQVHLKGGRGPITVLTCDIDTSSAESRCFLTLEESRIKTAPLLPASGSPLSAVHSA</sequence>
<keyword evidence="3" id="KW-0479">Metal-binding</keyword>
<dbReference type="GO" id="GO:0008270">
    <property type="term" value="F:zinc ion binding"/>
    <property type="evidence" value="ECO:0007669"/>
    <property type="project" value="UniProtKB-KW"/>
</dbReference>
<dbReference type="CTD" id="1876"/>
<dbReference type="InParanoid" id="G3PE09"/>
<evidence type="ECO:0000313" key="14">
    <source>
        <dbReference type="Ensembl" id="ENSGACP00000015833.2"/>
    </source>
</evidence>
<dbReference type="CDD" id="cd14660">
    <property type="entry name" value="E2F_DD"/>
    <property type="match status" value="1"/>
</dbReference>
<dbReference type="AlphaFoldDB" id="G3PE09"/>
<dbReference type="STRING" id="69293.ENSGACP00000015833"/>
<dbReference type="InterPro" id="IPR032198">
    <property type="entry name" value="E2F_CC-MB"/>
</dbReference>
<evidence type="ECO:0000313" key="15">
    <source>
        <dbReference type="Proteomes" id="UP000007635"/>
    </source>
</evidence>
<evidence type="ECO:0000256" key="6">
    <source>
        <dbReference type="ARBA" id="ARBA00023015"/>
    </source>
</evidence>
<dbReference type="eggNOG" id="KOG2577">
    <property type="taxonomic scope" value="Eukaryota"/>
</dbReference>
<keyword evidence="4 10" id="KW-0863">Zinc-finger</keyword>
<dbReference type="Ensembl" id="ENSGACT00000015864.2">
    <property type="protein sequence ID" value="ENSGACP00000015833.2"/>
    <property type="gene ID" value="ENSGACG00000011966.2"/>
</dbReference>